<dbReference type="SUPFAM" id="SSF46689">
    <property type="entry name" value="Homeodomain-like"/>
    <property type="match status" value="1"/>
</dbReference>
<keyword evidence="2 4" id="KW-0238">DNA-binding</keyword>
<keyword evidence="7" id="KW-1185">Reference proteome</keyword>
<name>A0ABU3WS32_9NOCA</name>
<dbReference type="InterPro" id="IPR001647">
    <property type="entry name" value="HTH_TetR"/>
</dbReference>
<evidence type="ECO:0000259" key="5">
    <source>
        <dbReference type="PROSITE" id="PS50977"/>
    </source>
</evidence>
<dbReference type="InterPro" id="IPR050109">
    <property type="entry name" value="HTH-type_TetR-like_transc_reg"/>
</dbReference>
<evidence type="ECO:0000256" key="4">
    <source>
        <dbReference type="PROSITE-ProRule" id="PRU00335"/>
    </source>
</evidence>
<feature type="domain" description="HTH tetR-type" evidence="5">
    <location>
        <begin position="10"/>
        <end position="70"/>
    </location>
</feature>
<dbReference type="InterPro" id="IPR009057">
    <property type="entry name" value="Homeodomain-like_sf"/>
</dbReference>
<dbReference type="PANTHER" id="PTHR30055">
    <property type="entry name" value="HTH-TYPE TRANSCRIPTIONAL REGULATOR RUTR"/>
    <property type="match status" value="1"/>
</dbReference>
<sequence>MAPPQQERARRTRAAIVESAAAEFSKRGYAAASINAILEHSNATKGAMYFHFDSKEALARAVLEEGLERYRTLVDRWVQAPGLDPLERLHGLVADLGDALHRDAIIRAEFKLVIEPEFESEARLRGGSVWGLAGYRLAEEAQRDGLFRPGVDIRRFIEVVSAALAGQRYMTDLTAPDVDVRGRFEMCLEVPLEAMASQEWLDRWHREGWPDVAEPSQ</sequence>
<reference evidence="6 7" key="1">
    <citation type="submission" date="2019-10" db="EMBL/GenBank/DDBJ databases">
        <title>Draft Genome Assembly of Rhodococcus zopfii DSM44189.</title>
        <authorList>
            <person name="Sutton J.M."/>
            <person name="Akob D.M."/>
            <person name="Bushman T.J."/>
        </authorList>
    </citation>
    <scope>NUCLEOTIDE SEQUENCE [LARGE SCALE GENOMIC DNA]</scope>
    <source>
        <strain evidence="6 7">DSM 44189</strain>
    </source>
</reference>
<evidence type="ECO:0000313" key="7">
    <source>
        <dbReference type="Proteomes" id="UP001275440"/>
    </source>
</evidence>
<accession>A0ABU3WS32</accession>
<evidence type="ECO:0000256" key="2">
    <source>
        <dbReference type="ARBA" id="ARBA00023125"/>
    </source>
</evidence>
<dbReference type="SUPFAM" id="SSF48498">
    <property type="entry name" value="Tetracyclin repressor-like, C-terminal domain"/>
    <property type="match status" value="1"/>
</dbReference>
<dbReference type="PROSITE" id="PS50977">
    <property type="entry name" value="HTH_TETR_2"/>
    <property type="match status" value="1"/>
</dbReference>
<evidence type="ECO:0000256" key="1">
    <source>
        <dbReference type="ARBA" id="ARBA00023015"/>
    </source>
</evidence>
<evidence type="ECO:0000313" key="6">
    <source>
        <dbReference type="EMBL" id="MDV2476800.1"/>
    </source>
</evidence>
<protein>
    <submittedName>
        <fullName evidence="6">TetR/AcrR family transcriptional regulator</fullName>
    </submittedName>
</protein>
<organism evidence="6 7">
    <name type="scientific">Rhodococcus zopfii</name>
    <dbReference type="NCBI Taxonomy" id="43772"/>
    <lineage>
        <taxon>Bacteria</taxon>
        <taxon>Bacillati</taxon>
        <taxon>Actinomycetota</taxon>
        <taxon>Actinomycetes</taxon>
        <taxon>Mycobacteriales</taxon>
        <taxon>Nocardiaceae</taxon>
        <taxon>Rhodococcus</taxon>
    </lineage>
</organism>
<dbReference type="Pfam" id="PF00440">
    <property type="entry name" value="TetR_N"/>
    <property type="match status" value="1"/>
</dbReference>
<dbReference type="EMBL" id="WBMO01000001">
    <property type="protein sequence ID" value="MDV2476800.1"/>
    <property type="molecule type" value="Genomic_DNA"/>
</dbReference>
<keyword evidence="1" id="KW-0805">Transcription regulation</keyword>
<feature type="DNA-binding region" description="H-T-H motif" evidence="4">
    <location>
        <begin position="33"/>
        <end position="52"/>
    </location>
</feature>
<dbReference type="PRINTS" id="PR00455">
    <property type="entry name" value="HTHTETR"/>
</dbReference>
<dbReference type="Proteomes" id="UP001275440">
    <property type="component" value="Unassembled WGS sequence"/>
</dbReference>
<dbReference type="InterPro" id="IPR023772">
    <property type="entry name" value="DNA-bd_HTH_TetR-type_CS"/>
</dbReference>
<keyword evidence="3" id="KW-0804">Transcription</keyword>
<dbReference type="InterPro" id="IPR036271">
    <property type="entry name" value="Tet_transcr_reg_TetR-rel_C_sf"/>
</dbReference>
<proteinExistence type="predicted"/>
<comment type="caution">
    <text evidence="6">The sequence shown here is derived from an EMBL/GenBank/DDBJ whole genome shotgun (WGS) entry which is preliminary data.</text>
</comment>
<dbReference type="PANTHER" id="PTHR30055:SF234">
    <property type="entry name" value="HTH-TYPE TRANSCRIPTIONAL REGULATOR BETI"/>
    <property type="match status" value="1"/>
</dbReference>
<evidence type="ECO:0000256" key="3">
    <source>
        <dbReference type="ARBA" id="ARBA00023163"/>
    </source>
</evidence>
<dbReference type="Gene3D" id="1.10.357.10">
    <property type="entry name" value="Tetracycline Repressor, domain 2"/>
    <property type="match status" value="1"/>
</dbReference>
<dbReference type="PROSITE" id="PS01081">
    <property type="entry name" value="HTH_TETR_1"/>
    <property type="match status" value="1"/>
</dbReference>
<gene>
    <name evidence="6" type="ORF">F8M49_18430</name>
</gene>